<keyword evidence="1" id="KW-0472">Membrane</keyword>
<reference evidence="2 3" key="1">
    <citation type="journal article" date="2011" name="Arch. Virol.">
        <title>Detection of a novel bovine papillomavirus type 11 (BPV-11) using xipapillomavirus consensus polymerase chain reaction primers.</title>
        <authorList>
            <person name="Hatama S."/>
            <person name="Ishihara R."/>
            <person name="Ueda Y."/>
            <person name="Kanno T."/>
            <person name="Uchida I."/>
        </authorList>
    </citation>
    <scope>NUCLEOTIDE SEQUENCE [LARGE SCALE GENOMIC DNA]</scope>
</reference>
<evidence type="ECO:0000313" key="3">
    <source>
        <dbReference type="Proteomes" id="UP000126963"/>
    </source>
</evidence>
<gene>
    <name evidence="2" type="primary">E5</name>
</gene>
<keyword evidence="1" id="KW-1133">Transmembrane helix</keyword>
<accession>E1CGB7</accession>
<feature type="transmembrane region" description="Helical" evidence="1">
    <location>
        <begin position="103"/>
        <end position="127"/>
    </location>
</feature>
<protein>
    <submittedName>
        <fullName evidence="2">E5 protein</fullName>
    </submittedName>
</protein>
<dbReference type="Proteomes" id="UP000126963">
    <property type="component" value="Segment"/>
</dbReference>
<keyword evidence="1" id="KW-0812">Transmembrane</keyword>
<sequence length="139" mass="15915">MQAHLECESLKFIGHKTNCCSQLGYKTVCKTADWRLAIASTDTVHRLRSRISRLVSVVINNHLCNKINLHLIRLYRFGCIYKAAGRGLVHEALASSTMSLWCIYLLLLFWCGFNFLALCFAIILYLLMISTITRLDGWD</sequence>
<evidence type="ECO:0000313" key="2">
    <source>
        <dbReference type="EMBL" id="BAJ12072.1"/>
    </source>
</evidence>
<evidence type="ECO:0000256" key="1">
    <source>
        <dbReference type="SAM" id="Phobius"/>
    </source>
</evidence>
<organism evidence="2 3">
    <name type="scientific">Bos taurus papillomavirus 11</name>
    <dbReference type="NCBI Taxonomy" id="714200"/>
    <lineage>
        <taxon>Viruses</taxon>
        <taxon>Monodnaviria</taxon>
        <taxon>Shotokuvirae</taxon>
        <taxon>Cossaviricota</taxon>
        <taxon>Papovaviricetes</taxon>
        <taxon>Zurhausenvirales</taxon>
        <taxon>Papillomaviridae</taxon>
        <taxon>Firstpapillomavirinae</taxon>
        <taxon>Xipapillomavirus</taxon>
        <taxon>Xipapillomavirus 1</taxon>
    </lineage>
</organism>
<name>E1CGB7_9PAPI</name>
<dbReference type="EMBL" id="AB543507">
    <property type="protein sequence ID" value="BAJ12072.1"/>
    <property type="molecule type" value="Genomic_DNA"/>
</dbReference>
<proteinExistence type="predicted"/>